<reference evidence="2" key="1">
    <citation type="journal article" date="2019" name="Int. J. Syst. Evol. Microbiol.">
        <title>The Global Catalogue of Microorganisms (GCM) 10K type strain sequencing project: providing services to taxonomists for standard genome sequencing and annotation.</title>
        <authorList>
            <consortium name="The Broad Institute Genomics Platform"/>
            <consortium name="The Broad Institute Genome Sequencing Center for Infectious Disease"/>
            <person name="Wu L."/>
            <person name="Ma J."/>
        </authorList>
    </citation>
    <scope>NUCLEOTIDE SEQUENCE [LARGE SCALE GENOMIC DNA]</scope>
    <source>
        <strain evidence="2">JCM 17917</strain>
    </source>
</reference>
<name>A0ABP8F8W8_9BACT</name>
<comment type="caution">
    <text evidence="1">The sequence shown here is derived from an EMBL/GenBank/DDBJ whole genome shotgun (WGS) entry which is preliminary data.</text>
</comment>
<organism evidence="1 2">
    <name type="scientific">Nibribacter koreensis</name>
    <dbReference type="NCBI Taxonomy" id="1084519"/>
    <lineage>
        <taxon>Bacteria</taxon>
        <taxon>Pseudomonadati</taxon>
        <taxon>Bacteroidota</taxon>
        <taxon>Cytophagia</taxon>
        <taxon>Cytophagales</taxon>
        <taxon>Hymenobacteraceae</taxon>
        <taxon>Nibribacter</taxon>
    </lineage>
</organism>
<sequence length="490" mass="56042">MVTVAAGPQYLKNPFHRFWWGRHYRKVWAEPVQVPVMRLDQMRGGLIPLEQGGSFQTKTLRLKDKSGNEFVLRSVDKDPARALPDFWRKTFVANLMRDQTSVIHPYGAFLVPALADAAHVYHTNPTLVYIADDPKLGEFQGAFANQLALLEERPDGPWPDLESFGNPKKVASSRKAFEQLLKDPSYQVDARRYLRSRLFDMWLSDWSRREDQWRWGVHEKGNKTTFEPIPRDRDHAFFKFKDGVLTSLISLFKANYQSFDNTISNNNVNGLTKSSRRMDSYFLAYLNEQDFKEVAQELEGRLTDAVIDQAIAQWPPQIQALSAQEFAAKLKARRADLQPAAKAFYKLINKEVLLPGTDAKDAFHVTLEENGNVTVQVFAQGKKDSLQLVHQKTYYPKETSSLSIFGLGEKDTFHLKGKGKSLIKISLYGGEEEDELKADDTWKPSGQKILVMDEEDGNQYPNVKGVDVKEYAPLAKEFTGKGWLLRHRLH</sequence>
<protein>
    <submittedName>
        <fullName evidence="1">Uncharacterized protein</fullName>
    </submittedName>
</protein>
<keyword evidence="2" id="KW-1185">Reference proteome</keyword>
<dbReference type="EMBL" id="BAABGX010000001">
    <property type="protein sequence ID" value="GAA4297558.1"/>
    <property type="molecule type" value="Genomic_DNA"/>
</dbReference>
<dbReference type="Proteomes" id="UP001501844">
    <property type="component" value="Unassembled WGS sequence"/>
</dbReference>
<accession>A0ABP8F8W8</accession>
<evidence type="ECO:0000313" key="2">
    <source>
        <dbReference type="Proteomes" id="UP001501844"/>
    </source>
</evidence>
<gene>
    <name evidence="1" type="ORF">GCM10023183_05240</name>
</gene>
<proteinExistence type="predicted"/>
<evidence type="ECO:0000313" key="1">
    <source>
        <dbReference type="EMBL" id="GAA4297558.1"/>
    </source>
</evidence>